<evidence type="ECO:0000259" key="2">
    <source>
        <dbReference type="PROSITE" id="PS51767"/>
    </source>
</evidence>
<dbReference type="Pfam" id="PF00026">
    <property type="entry name" value="Asp"/>
    <property type="match status" value="1"/>
</dbReference>
<feature type="region of interest" description="Disordered" evidence="1">
    <location>
        <begin position="80"/>
        <end position="131"/>
    </location>
</feature>
<organism evidence="3 4">
    <name type="scientific">Amanita thiersii Skay4041</name>
    <dbReference type="NCBI Taxonomy" id="703135"/>
    <lineage>
        <taxon>Eukaryota</taxon>
        <taxon>Fungi</taxon>
        <taxon>Dikarya</taxon>
        <taxon>Basidiomycota</taxon>
        <taxon>Agaricomycotina</taxon>
        <taxon>Agaricomycetes</taxon>
        <taxon>Agaricomycetidae</taxon>
        <taxon>Agaricales</taxon>
        <taxon>Pluteineae</taxon>
        <taxon>Amanitaceae</taxon>
        <taxon>Amanita</taxon>
    </lineage>
</organism>
<accession>A0A2A9NWA6</accession>
<reference evidence="3 4" key="1">
    <citation type="submission" date="2014-02" db="EMBL/GenBank/DDBJ databases">
        <title>Transposable element dynamics among asymbiotic and ectomycorrhizal Amanita fungi.</title>
        <authorList>
            <consortium name="DOE Joint Genome Institute"/>
            <person name="Hess J."/>
            <person name="Skrede I."/>
            <person name="Wolfe B."/>
            <person name="LaButti K."/>
            <person name="Ohm R.A."/>
            <person name="Grigoriev I.V."/>
            <person name="Pringle A."/>
        </authorList>
    </citation>
    <scope>NUCLEOTIDE SEQUENCE [LARGE SCALE GENOMIC DNA]</scope>
    <source>
        <strain evidence="3 4">SKay4041</strain>
    </source>
</reference>
<evidence type="ECO:0000256" key="1">
    <source>
        <dbReference type="SAM" id="MobiDB-lite"/>
    </source>
</evidence>
<name>A0A2A9NWA6_9AGAR</name>
<evidence type="ECO:0000313" key="3">
    <source>
        <dbReference type="EMBL" id="PFH52096.1"/>
    </source>
</evidence>
<dbReference type="Gene3D" id="2.40.70.10">
    <property type="entry name" value="Acid Proteases"/>
    <property type="match status" value="1"/>
</dbReference>
<protein>
    <recommendedName>
        <fullName evidence="2">Peptidase A1 domain-containing protein</fullName>
    </recommendedName>
</protein>
<proteinExistence type="predicted"/>
<evidence type="ECO:0000313" key="4">
    <source>
        <dbReference type="Proteomes" id="UP000242287"/>
    </source>
</evidence>
<dbReference type="AlphaFoldDB" id="A0A2A9NWA6"/>
<feature type="domain" description="Peptidase A1" evidence="2">
    <location>
        <begin position="1"/>
        <end position="72"/>
    </location>
</feature>
<gene>
    <name evidence="3" type="ORF">AMATHDRAFT_46668</name>
</gene>
<dbReference type="SUPFAM" id="SSF50630">
    <property type="entry name" value="Acid proteases"/>
    <property type="match status" value="1"/>
</dbReference>
<dbReference type="PROSITE" id="PS51767">
    <property type="entry name" value="PEPTIDASE_A1"/>
    <property type="match status" value="1"/>
</dbReference>
<sequence>MSFGGKAWTILPDDMVIAQVPQTTMCVGGIFDLTMGTNIEAGSGNPSWVVGDTFLKNVYSVFRSNPPSIGFAQLSQMAGGSGAGSPPTTNGSSVLTSTPTTPVRSTSTLTVSSTPTNATGSNSGAKPSSSASPLYVVDSILFTLFTSLLILCFT</sequence>
<dbReference type="InterPro" id="IPR033121">
    <property type="entry name" value="PEPTIDASE_A1"/>
</dbReference>
<dbReference type="InterPro" id="IPR021109">
    <property type="entry name" value="Peptidase_aspartic_dom_sf"/>
</dbReference>
<feature type="compositionally biased region" description="Low complexity" evidence="1">
    <location>
        <begin position="92"/>
        <end position="131"/>
    </location>
</feature>
<dbReference type="EMBL" id="KZ301982">
    <property type="protein sequence ID" value="PFH52096.1"/>
    <property type="molecule type" value="Genomic_DNA"/>
</dbReference>
<dbReference type="Proteomes" id="UP000242287">
    <property type="component" value="Unassembled WGS sequence"/>
</dbReference>
<dbReference type="STRING" id="703135.A0A2A9NWA6"/>
<keyword evidence="4" id="KW-1185">Reference proteome</keyword>
<dbReference type="OrthoDB" id="771136at2759"/>